<feature type="transmembrane region" description="Helical" evidence="20">
    <location>
        <begin position="138"/>
        <end position="158"/>
    </location>
</feature>
<dbReference type="Gene3D" id="1.20.120.1760">
    <property type="match status" value="1"/>
</dbReference>
<keyword evidence="7 19" id="KW-0808">Transferase</keyword>
<evidence type="ECO:0000256" key="19">
    <source>
        <dbReference type="RuleBase" id="RU003750"/>
    </source>
</evidence>
<sequence>MAECIFLFIPNLIGYVRILLLLYACWYMSTDPVRAAVSYLLSALLDAFDGHVARLLDQSTKFGAALDMLSDRCTTTCLLFTLGTFYPRYLFFFQISACIDIASHWLHVQSSIQGGSSSHKTISLDGNPLLRIYYTNRVVLFIMCAGNELFYAMLYLLHFAEGSTFFGLGVHLVVLYLSLPIALLKTFISLVHLYVAAVNMAGVDAYQRRNSTSQAINSGQEKVKEDLPTSVFHPVLCHRVGDTVRIGESNTLAVMQKSELAQMAIEPYGLSQLQEGGRVVKLQLNLPLQAKLLNSLAFAGLPDLRTLHAWRAPIALESCSLAGLPWFENLVISCTSTFDRFLTFGPAFKSIRLTGCLGRSLQFICIQCSQRPEFSVLRILPGPPSIGDRNDGAGTYSIIKPVFDI</sequence>
<comment type="similarity">
    <text evidence="4 19">Belongs to the CDP-alcohol phosphatidyltransferase class-I family.</text>
</comment>
<comment type="cofactor">
    <cofactor evidence="1">
        <name>Mn(2+)</name>
        <dbReference type="ChEBI" id="CHEBI:29035"/>
    </cofactor>
</comment>
<evidence type="ECO:0000256" key="3">
    <source>
        <dbReference type="ARBA" id="ARBA00004141"/>
    </source>
</evidence>
<keyword evidence="12" id="KW-0443">Lipid metabolism</keyword>
<evidence type="ECO:0000256" key="18">
    <source>
        <dbReference type="ARBA" id="ARBA00079946"/>
    </source>
</evidence>
<dbReference type="RefSeq" id="XP_024348193.1">
    <property type="nucleotide sequence ID" value="XM_024497397.1"/>
</dbReference>
<keyword evidence="10" id="KW-0460">Magnesium</keyword>
<evidence type="ECO:0000256" key="5">
    <source>
        <dbReference type="ARBA" id="ARBA00013212"/>
    </source>
</evidence>
<evidence type="ECO:0000256" key="12">
    <source>
        <dbReference type="ARBA" id="ARBA00023098"/>
    </source>
</evidence>
<dbReference type="EMBL" id="APAU02000097">
    <property type="protein sequence ID" value="EUB56997.1"/>
    <property type="molecule type" value="Genomic_DNA"/>
</dbReference>
<protein>
    <recommendedName>
        <fullName evidence="17">CDP-diacylglycerol--inositol 3-phosphatidyltransferase</fullName>
        <ecNumber evidence="5">2.7.8.11</ecNumber>
    </recommendedName>
    <alternativeName>
        <fullName evidence="18">Phosphatidylinositol synthase</fullName>
    </alternativeName>
</protein>
<dbReference type="PANTHER" id="PTHR15362:SF4">
    <property type="entry name" value="CDP-DIACYLGLYCEROL--INOSITOL 3-PHOSPHATIDYLTRANSFERASE"/>
    <property type="match status" value="1"/>
</dbReference>
<keyword evidence="14" id="KW-0594">Phospholipid biosynthesis</keyword>
<keyword evidence="22" id="KW-1185">Reference proteome</keyword>
<evidence type="ECO:0000256" key="20">
    <source>
        <dbReference type="SAM" id="Phobius"/>
    </source>
</evidence>
<evidence type="ECO:0000256" key="16">
    <source>
        <dbReference type="ARBA" id="ARBA00023264"/>
    </source>
</evidence>
<dbReference type="CTD" id="36343863"/>
<dbReference type="InterPro" id="IPR043130">
    <property type="entry name" value="CDP-OH_PTrfase_TM_dom"/>
</dbReference>
<evidence type="ECO:0000256" key="8">
    <source>
        <dbReference type="ARBA" id="ARBA00022692"/>
    </source>
</evidence>
<evidence type="ECO:0000256" key="17">
    <source>
        <dbReference type="ARBA" id="ARBA00070582"/>
    </source>
</evidence>
<dbReference type="InterPro" id="IPR048254">
    <property type="entry name" value="CDP_ALCOHOL_P_TRANSF_CS"/>
</dbReference>
<keyword evidence="11 20" id="KW-1133">Transmembrane helix</keyword>
<name>W6UFY6_ECHGR</name>
<dbReference type="Pfam" id="PF01066">
    <property type="entry name" value="CDP-OH_P_transf"/>
    <property type="match status" value="1"/>
</dbReference>
<gene>
    <name evidence="21" type="ORF">EGR_08148</name>
</gene>
<keyword evidence="13 20" id="KW-0472">Membrane</keyword>
<dbReference type="OrthoDB" id="10251079at2759"/>
<comment type="caution">
    <text evidence="21">The sequence shown here is derived from an EMBL/GenBank/DDBJ whole genome shotgun (WGS) entry which is preliminary data.</text>
</comment>
<dbReference type="GO" id="GO:0005794">
    <property type="term" value="C:Golgi apparatus"/>
    <property type="evidence" value="ECO:0007669"/>
    <property type="project" value="TreeGrafter"/>
</dbReference>
<keyword evidence="6" id="KW-0444">Lipid biosynthesis</keyword>
<dbReference type="EC" id="2.7.8.11" evidence="5"/>
<dbReference type="PANTHER" id="PTHR15362">
    <property type="entry name" value="PHOSPHATIDYLINOSITOL SYNTHASE"/>
    <property type="match status" value="1"/>
</dbReference>
<keyword evidence="8 20" id="KW-0812">Transmembrane</keyword>
<dbReference type="InterPro" id="IPR000462">
    <property type="entry name" value="CDP-OH_P_trans"/>
</dbReference>
<evidence type="ECO:0000256" key="6">
    <source>
        <dbReference type="ARBA" id="ARBA00022516"/>
    </source>
</evidence>
<evidence type="ECO:0000256" key="13">
    <source>
        <dbReference type="ARBA" id="ARBA00023136"/>
    </source>
</evidence>
<dbReference type="GeneID" id="36343863"/>
<evidence type="ECO:0000256" key="7">
    <source>
        <dbReference type="ARBA" id="ARBA00022679"/>
    </source>
</evidence>
<evidence type="ECO:0000256" key="4">
    <source>
        <dbReference type="ARBA" id="ARBA00010441"/>
    </source>
</evidence>
<evidence type="ECO:0000313" key="22">
    <source>
        <dbReference type="Proteomes" id="UP000019149"/>
    </source>
</evidence>
<evidence type="ECO:0000256" key="14">
    <source>
        <dbReference type="ARBA" id="ARBA00023209"/>
    </source>
</evidence>
<evidence type="ECO:0000313" key="21">
    <source>
        <dbReference type="EMBL" id="EUB56997.1"/>
    </source>
</evidence>
<reference evidence="21 22" key="1">
    <citation type="journal article" date="2013" name="Nat. Genet.">
        <title>The genome of the hydatid tapeworm Echinococcus granulosus.</title>
        <authorList>
            <person name="Zheng H."/>
            <person name="Zhang W."/>
            <person name="Zhang L."/>
            <person name="Zhang Z."/>
            <person name="Li J."/>
            <person name="Lu G."/>
            <person name="Zhu Y."/>
            <person name="Wang Y."/>
            <person name="Huang Y."/>
            <person name="Liu J."/>
            <person name="Kang H."/>
            <person name="Chen J."/>
            <person name="Wang L."/>
            <person name="Chen A."/>
            <person name="Yu S."/>
            <person name="Gao Z."/>
            <person name="Jin L."/>
            <person name="Gu W."/>
            <person name="Wang Z."/>
            <person name="Zhao L."/>
            <person name="Shi B."/>
            <person name="Wen H."/>
            <person name="Lin R."/>
            <person name="Jones M.K."/>
            <person name="Brejova B."/>
            <person name="Vinar T."/>
            <person name="Zhao G."/>
            <person name="McManus D.P."/>
            <person name="Chen Z."/>
            <person name="Zhou Y."/>
            <person name="Wang S."/>
        </authorList>
    </citation>
    <scope>NUCLEOTIDE SEQUENCE [LARGE SCALE GENOMIC DNA]</scope>
</reference>
<evidence type="ECO:0000256" key="15">
    <source>
        <dbReference type="ARBA" id="ARBA00023211"/>
    </source>
</evidence>
<dbReference type="STRING" id="6210.W6UFY6"/>
<accession>W6UFY6</accession>
<evidence type="ECO:0000256" key="10">
    <source>
        <dbReference type="ARBA" id="ARBA00022842"/>
    </source>
</evidence>
<evidence type="ECO:0000256" key="2">
    <source>
        <dbReference type="ARBA" id="ARBA00001946"/>
    </source>
</evidence>
<evidence type="ECO:0000256" key="9">
    <source>
        <dbReference type="ARBA" id="ARBA00022723"/>
    </source>
</evidence>
<dbReference type="GO" id="GO:0046872">
    <property type="term" value="F:metal ion binding"/>
    <property type="evidence" value="ECO:0007669"/>
    <property type="project" value="UniProtKB-KW"/>
</dbReference>
<dbReference type="KEGG" id="egl:EGR_08148"/>
<keyword evidence="16" id="KW-1208">Phospholipid metabolism</keyword>
<dbReference type="GO" id="GO:0006661">
    <property type="term" value="P:phosphatidylinositol biosynthetic process"/>
    <property type="evidence" value="ECO:0007669"/>
    <property type="project" value="TreeGrafter"/>
</dbReference>
<evidence type="ECO:0000256" key="11">
    <source>
        <dbReference type="ARBA" id="ARBA00022989"/>
    </source>
</evidence>
<dbReference type="GO" id="GO:0003881">
    <property type="term" value="F:CDP-diacylglycerol-inositol 3-phosphatidyltransferase activity"/>
    <property type="evidence" value="ECO:0007669"/>
    <property type="project" value="UniProtKB-EC"/>
</dbReference>
<dbReference type="AlphaFoldDB" id="W6UFY6"/>
<dbReference type="PROSITE" id="PS00379">
    <property type="entry name" value="CDP_ALCOHOL_P_TRANSF"/>
    <property type="match status" value="1"/>
</dbReference>
<keyword evidence="15" id="KW-0464">Manganese</keyword>
<keyword evidence="9" id="KW-0479">Metal-binding</keyword>
<proteinExistence type="inferred from homology"/>
<comment type="subcellular location">
    <subcellularLocation>
        <location evidence="3">Membrane</location>
        <topology evidence="3">Multi-pass membrane protein</topology>
    </subcellularLocation>
</comment>
<comment type="cofactor">
    <cofactor evidence="2">
        <name>Mg(2+)</name>
        <dbReference type="ChEBI" id="CHEBI:18420"/>
    </cofactor>
</comment>
<dbReference type="GO" id="GO:0016020">
    <property type="term" value="C:membrane"/>
    <property type="evidence" value="ECO:0007669"/>
    <property type="project" value="UniProtKB-SubCell"/>
</dbReference>
<dbReference type="Proteomes" id="UP000019149">
    <property type="component" value="Unassembled WGS sequence"/>
</dbReference>
<organism evidence="21 22">
    <name type="scientific">Echinococcus granulosus</name>
    <name type="common">Hydatid tapeworm</name>
    <dbReference type="NCBI Taxonomy" id="6210"/>
    <lineage>
        <taxon>Eukaryota</taxon>
        <taxon>Metazoa</taxon>
        <taxon>Spiralia</taxon>
        <taxon>Lophotrochozoa</taxon>
        <taxon>Platyhelminthes</taxon>
        <taxon>Cestoda</taxon>
        <taxon>Eucestoda</taxon>
        <taxon>Cyclophyllidea</taxon>
        <taxon>Taeniidae</taxon>
        <taxon>Echinococcus</taxon>
        <taxon>Echinococcus granulosus group</taxon>
    </lineage>
</organism>
<feature type="transmembrane region" description="Helical" evidence="20">
    <location>
        <begin position="6"/>
        <end position="26"/>
    </location>
</feature>
<dbReference type="FunFam" id="1.20.120.1760:FF:000003">
    <property type="entry name" value="CDP-diacylglycerol--inositol 3-phosphatidyltransferase"/>
    <property type="match status" value="1"/>
</dbReference>
<evidence type="ECO:0000256" key="1">
    <source>
        <dbReference type="ARBA" id="ARBA00001936"/>
    </source>
</evidence>